<name>A0ABW0E937_9BACT</name>
<dbReference type="EMBL" id="JBHSKT010000002">
    <property type="protein sequence ID" value="MFC5269743.1"/>
    <property type="molecule type" value="Genomic_DNA"/>
</dbReference>
<evidence type="ECO:0000256" key="1">
    <source>
        <dbReference type="SAM" id="Phobius"/>
    </source>
</evidence>
<feature type="transmembrane region" description="Helical" evidence="1">
    <location>
        <begin position="6"/>
        <end position="23"/>
    </location>
</feature>
<dbReference type="Pfam" id="PF12869">
    <property type="entry name" value="tRNA_anti-like"/>
    <property type="match status" value="1"/>
</dbReference>
<keyword evidence="1" id="KW-1133">Transmembrane helix</keyword>
<protein>
    <recommendedName>
        <fullName evidence="4">tRNA_anti-like</fullName>
    </recommendedName>
</protein>
<evidence type="ECO:0000313" key="2">
    <source>
        <dbReference type="EMBL" id="MFC5269743.1"/>
    </source>
</evidence>
<dbReference type="RefSeq" id="WP_378016123.1">
    <property type="nucleotide sequence ID" value="NZ_JBHSKT010000002.1"/>
</dbReference>
<organism evidence="2 3">
    <name type="scientific">Adhaeribacter terreus</name>
    <dbReference type="NCBI Taxonomy" id="529703"/>
    <lineage>
        <taxon>Bacteria</taxon>
        <taxon>Pseudomonadati</taxon>
        <taxon>Bacteroidota</taxon>
        <taxon>Cytophagia</taxon>
        <taxon>Cytophagales</taxon>
        <taxon>Hymenobacteraceae</taxon>
        <taxon>Adhaeribacter</taxon>
    </lineage>
</organism>
<dbReference type="Proteomes" id="UP001596161">
    <property type="component" value="Unassembled WGS sequence"/>
</dbReference>
<keyword evidence="3" id="KW-1185">Reference proteome</keyword>
<comment type="caution">
    <text evidence="2">The sequence shown here is derived from an EMBL/GenBank/DDBJ whole genome shotgun (WGS) entry which is preliminary data.</text>
</comment>
<accession>A0ABW0E937</accession>
<evidence type="ECO:0008006" key="4">
    <source>
        <dbReference type="Google" id="ProtNLM"/>
    </source>
</evidence>
<gene>
    <name evidence="2" type="ORF">ACFPIB_03915</name>
</gene>
<evidence type="ECO:0000313" key="3">
    <source>
        <dbReference type="Proteomes" id="UP001596161"/>
    </source>
</evidence>
<reference evidence="3" key="1">
    <citation type="journal article" date="2019" name="Int. J. Syst. Evol. Microbiol.">
        <title>The Global Catalogue of Microorganisms (GCM) 10K type strain sequencing project: providing services to taxonomists for standard genome sequencing and annotation.</title>
        <authorList>
            <consortium name="The Broad Institute Genomics Platform"/>
            <consortium name="The Broad Institute Genome Sequencing Center for Infectious Disease"/>
            <person name="Wu L."/>
            <person name="Ma J."/>
        </authorList>
    </citation>
    <scope>NUCLEOTIDE SEQUENCE [LARGE SCALE GENOMIC DNA]</scope>
    <source>
        <strain evidence="3">KACC 12602</strain>
    </source>
</reference>
<keyword evidence="1" id="KW-0812">Transmembrane</keyword>
<keyword evidence="1" id="KW-0472">Membrane</keyword>
<sequence length="137" mass="15029">MNKRNYLIAFVLLLAVLVSYYLYNKPTRNLTNETADLSLPAPELYRQFAENEAHANQQYLDKVIQVKGVLQNVSRGNDGSLNLTLDAGNPMGGVTCEIPGSNIPEGLNLKTGREMTVKGQCTGFLMDVVLVKCVVVP</sequence>
<dbReference type="InterPro" id="IPR024422">
    <property type="entry name" value="Protein_unknown_function_OB"/>
</dbReference>
<proteinExistence type="predicted"/>